<reference evidence="1" key="1">
    <citation type="submission" date="2023-03" db="EMBL/GenBank/DDBJ databases">
        <title>Massive genome expansion in bonnet fungi (Mycena s.s.) driven by repeated elements and novel gene families across ecological guilds.</title>
        <authorList>
            <consortium name="Lawrence Berkeley National Laboratory"/>
            <person name="Harder C.B."/>
            <person name="Miyauchi S."/>
            <person name="Viragh M."/>
            <person name="Kuo A."/>
            <person name="Thoen E."/>
            <person name="Andreopoulos B."/>
            <person name="Lu D."/>
            <person name="Skrede I."/>
            <person name="Drula E."/>
            <person name="Henrissat B."/>
            <person name="Morin E."/>
            <person name="Kohler A."/>
            <person name="Barry K."/>
            <person name="LaButti K."/>
            <person name="Morin E."/>
            <person name="Salamov A."/>
            <person name="Lipzen A."/>
            <person name="Mereny Z."/>
            <person name="Hegedus B."/>
            <person name="Baldrian P."/>
            <person name="Stursova M."/>
            <person name="Weitz H."/>
            <person name="Taylor A."/>
            <person name="Grigoriev I.V."/>
            <person name="Nagy L.G."/>
            <person name="Martin F."/>
            <person name="Kauserud H."/>
        </authorList>
    </citation>
    <scope>NUCLEOTIDE SEQUENCE</scope>
    <source>
        <strain evidence="1">CBHHK182m</strain>
    </source>
</reference>
<sequence length="273" mass="29014">MALDVQDNFGFVVYPAAGSEIPSPHCKLLIEAPAQGASSTSCKAADRVLVTNHTVTAGGHEFQVATKACSADALSLSQTRALEKRQTVVFNTCGMGFEITCVVNEGTGPLESDCVALGNAITAAFEGPGQANSFFMVSPQFVQEFTLGTCLWAYINENPAPAGAVLEECYTSLTQNYGPLLNQDCIVHGDTGGVLIPETLNTGTAPGALAWAFEKLEFPCREFSPNQFGSADVPSEVELDETRTGVSKPLEGIQEIQPPAFHAYLRTRATENQ</sequence>
<keyword evidence="2" id="KW-1185">Reference proteome</keyword>
<name>A0AAD7NKK6_9AGAR</name>
<proteinExistence type="predicted"/>
<comment type="caution">
    <text evidence="1">The sequence shown here is derived from an EMBL/GenBank/DDBJ whole genome shotgun (WGS) entry which is preliminary data.</text>
</comment>
<evidence type="ECO:0000313" key="1">
    <source>
        <dbReference type="EMBL" id="KAJ7764335.1"/>
    </source>
</evidence>
<dbReference type="AlphaFoldDB" id="A0AAD7NKK6"/>
<gene>
    <name evidence="1" type="ORF">B0H16DRAFT_1454876</name>
</gene>
<organism evidence="1 2">
    <name type="scientific">Mycena metata</name>
    <dbReference type="NCBI Taxonomy" id="1033252"/>
    <lineage>
        <taxon>Eukaryota</taxon>
        <taxon>Fungi</taxon>
        <taxon>Dikarya</taxon>
        <taxon>Basidiomycota</taxon>
        <taxon>Agaricomycotina</taxon>
        <taxon>Agaricomycetes</taxon>
        <taxon>Agaricomycetidae</taxon>
        <taxon>Agaricales</taxon>
        <taxon>Marasmiineae</taxon>
        <taxon>Mycenaceae</taxon>
        <taxon>Mycena</taxon>
    </lineage>
</organism>
<dbReference type="Proteomes" id="UP001215598">
    <property type="component" value="Unassembled WGS sequence"/>
</dbReference>
<evidence type="ECO:0000313" key="2">
    <source>
        <dbReference type="Proteomes" id="UP001215598"/>
    </source>
</evidence>
<accession>A0AAD7NKK6</accession>
<dbReference type="EMBL" id="JARKIB010000028">
    <property type="protein sequence ID" value="KAJ7764335.1"/>
    <property type="molecule type" value="Genomic_DNA"/>
</dbReference>
<protein>
    <submittedName>
        <fullName evidence="1">Uncharacterized protein</fullName>
    </submittedName>
</protein>